<evidence type="ECO:0000313" key="3">
    <source>
        <dbReference type="Proteomes" id="UP000045840"/>
    </source>
</evidence>
<reference evidence="3" key="1">
    <citation type="submission" date="2015-03" db="EMBL/GenBank/DDBJ databases">
        <authorList>
            <consortium name="Pathogen Informatics"/>
        </authorList>
    </citation>
    <scope>NUCLEOTIDE SEQUENCE [LARGE SCALE GENOMIC DNA]</scope>
    <source>
        <strain evidence="3">A125KOH2</strain>
    </source>
</reference>
<evidence type="ECO:0000259" key="1">
    <source>
        <dbReference type="PROSITE" id="PS51750"/>
    </source>
</evidence>
<dbReference type="AlphaFoldDB" id="A0A0T9QBF5"/>
<dbReference type="SMART" id="SM01040">
    <property type="entry name" value="Bro-N"/>
    <property type="match status" value="1"/>
</dbReference>
<dbReference type="InterPro" id="IPR003497">
    <property type="entry name" value="BRO_N_domain"/>
</dbReference>
<dbReference type="PANTHER" id="PTHR36180">
    <property type="entry name" value="DNA-BINDING PROTEIN-RELATED-RELATED"/>
    <property type="match status" value="1"/>
</dbReference>
<dbReference type="EMBL" id="CQAZ01000025">
    <property type="protein sequence ID" value="CNI04377.1"/>
    <property type="molecule type" value="Genomic_DNA"/>
</dbReference>
<dbReference type="Proteomes" id="UP000045840">
    <property type="component" value="Unassembled WGS sequence"/>
</dbReference>
<accession>A0A0T9QBF5</accession>
<name>A0A0T9QBF5_9GAMM</name>
<gene>
    <name evidence="2" type="ORF">ERS008529_02897</name>
</gene>
<dbReference type="Pfam" id="PF02498">
    <property type="entry name" value="Bro-N"/>
    <property type="match status" value="1"/>
</dbReference>
<protein>
    <submittedName>
        <fullName evidence="2">Phage antirepressor</fullName>
    </submittedName>
</protein>
<dbReference type="RefSeq" id="WP_049613855.1">
    <property type="nucleotide sequence ID" value="NZ_CQAZ01000025.1"/>
</dbReference>
<evidence type="ECO:0000313" key="2">
    <source>
        <dbReference type="EMBL" id="CNI04377.1"/>
    </source>
</evidence>
<dbReference type="PROSITE" id="PS51750">
    <property type="entry name" value="BRO_N"/>
    <property type="match status" value="1"/>
</dbReference>
<sequence length="297" mass="33146">MKTENMAAIGQGQTHTKIQESDISSFEFKSVDGALLATVGVVAINDQPWFMASDVAVALGYSQTQALTKIVDDEDKNSAIIQNGCNYQNQSVINESGLYTAVIGSNKPEAKRFKRWITVEVLPEIRKTGGYLLPTMQTKLPDFTDEVAAARAWADAREEGCKALALSYQQAEYIHHLESLFADGLTPVQFCKRLNGVNTSRINAWLSGKSWLFDENPNGRNARWRVYAYARDRYLTEKNTRVAHGEGFTAFTPVLLHKGAVWIYRHYLKGELPMKVNWSGEYTHDKELAGGDNAGTE</sequence>
<dbReference type="PANTHER" id="PTHR36180:SF2">
    <property type="entry name" value="BRO FAMILY PROTEIN"/>
    <property type="match status" value="1"/>
</dbReference>
<feature type="domain" description="Bro-N" evidence="1">
    <location>
        <begin position="35"/>
        <end position="129"/>
    </location>
</feature>
<proteinExistence type="predicted"/>
<organism evidence="2 3">
    <name type="scientific">Yersinia pekkanenii</name>
    <dbReference type="NCBI Taxonomy" id="1288385"/>
    <lineage>
        <taxon>Bacteria</taxon>
        <taxon>Pseudomonadati</taxon>
        <taxon>Pseudomonadota</taxon>
        <taxon>Gammaproteobacteria</taxon>
        <taxon>Enterobacterales</taxon>
        <taxon>Yersiniaceae</taxon>
        <taxon>Yersinia</taxon>
    </lineage>
</organism>